<dbReference type="Proteomes" id="UP000291084">
    <property type="component" value="Chromosome 8"/>
</dbReference>
<reference evidence="2 3" key="1">
    <citation type="journal article" date="2015" name="Sci. Rep.">
        <title>The power of single molecule real-time sequencing technology in the de novo assembly of a eukaryotic genome.</title>
        <authorList>
            <person name="Sakai H."/>
            <person name="Naito K."/>
            <person name="Ogiso-Tanaka E."/>
            <person name="Takahashi Y."/>
            <person name="Iseki K."/>
            <person name="Muto C."/>
            <person name="Satou K."/>
            <person name="Teruya K."/>
            <person name="Shiroma A."/>
            <person name="Shimoji M."/>
            <person name="Hirano T."/>
            <person name="Itoh T."/>
            <person name="Kaga A."/>
            <person name="Tomooka N."/>
        </authorList>
    </citation>
    <scope>NUCLEOTIDE SEQUENCE [LARGE SCALE GENOMIC DNA]</scope>
    <source>
        <strain evidence="3">cv. Shumari</strain>
    </source>
</reference>
<name>A0A0S3SPN3_PHAAN</name>
<sequence length="122" mass="12942">MGFALCLMIRTTNHLAERLEVLPRIVVDSASMDTVGMGGGQFGSFGGTRDRRYGDTGFGRGSGFGRSGGYNNSGFGRSSGGSRFSHPDDFGGFSGSDRSGGFGEFGCLEKMKNLAFQKFILL</sequence>
<gene>
    <name evidence="2" type="primary">Vigan.08G142100</name>
    <name evidence="2" type="ORF">VIGAN_08142100</name>
</gene>
<evidence type="ECO:0000313" key="2">
    <source>
        <dbReference type="EMBL" id="BAT94785.1"/>
    </source>
</evidence>
<evidence type="ECO:0000256" key="1">
    <source>
        <dbReference type="SAM" id="MobiDB-lite"/>
    </source>
</evidence>
<dbReference type="AlphaFoldDB" id="A0A0S3SPN3"/>
<evidence type="ECO:0000313" key="3">
    <source>
        <dbReference type="Proteomes" id="UP000291084"/>
    </source>
</evidence>
<feature type="region of interest" description="Disordered" evidence="1">
    <location>
        <begin position="56"/>
        <end position="83"/>
    </location>
</feature>
<accession>A0A0S3SPN3</accession>
<organism evidence="2 3">
    <name type="scientific">Vigna angularis var. angularis</name>
    <dbReference type="NCBI Taxonomy" id="157739"/>
    <lineage>
        <taxon>Eukaryota</taxon>
        <taxon>Viridiplantae</taxon>
        <taxon>Streptophyta</taxon>
        <taxon>Embryophyta</taxon>
        <taxon>Tracheophyta</taxon>
        <taxon>Spermatophyta</taxon>
        <taxon>Magnoliopsida</taxon>
        <taxon>eudicotyledons</taxon>
        <taxon>Gunneridae</taxon>
        <taxon>Pentapetalae</taxon>
        <taxon>rosids</taxon>
        <taxon>fabids</taxon>
        <taxon>Fabales</taxon>
        <taxon>Fabaceae</taxon>
        <taxon>Papilionoideae</taxon>
        <taxon>50 kb inversion clade</taxon>
        <taxon>NPAAA clade</taxon>
        <taxon>indigoferoid/millettioid clade</taxon>
        <taxon>Phaseoleae</taxon>
        <taxon>Vigna</taxon>
    </lineage>
</organism>
<dbReference type="EMBL" id="AP015041">
    <property type="protein sequence ID" value="BAT94785.1"/>
    <property type="molecule type" value="Genomic_DNA"/>
</dbReference>
<proteinExistence type="predicted"/>
<keyword evidence="3" id="KW-1185">Reference proteome</keyword>
<protein>
    <submittedName>
        <fullName evidence="2">Uncharacterized protein</fullName>
    </submittedName>
</protein>
<feature type="compositionally biased region" description="Low complexity" evidence="1">
    <location>
        <begin position="69"/>
        <end position="83"/>
    </location>
</feature>
<feature type="compositionally biased region" description="Gly residues" evidence="1">
    <location>
        <begin position="56"/>
        <end position="68"/>
    </location>
</feature>